<feature type="domain" description="DUF7079" evidence="1">
    <location>
        <begin position="8"/>
        <end position="113"/>
    </location>
</feature>
<dbReference type="eggNOG" id="ENOG5033453">
    <property type="taxonomic scope" value="Bacteria"/>
</dbReference>
<reference evidence="2 3" key="2">
    <citation type="submission" date="2008-10" db="EMBL/GenBank/DDBJ databases">
        <authorList>
            <person name="Fulton L."/>
            <person name="Clifton S."/>
            <person name="Fulton B."/>
            <person name="Xu J."/>
            <person name="Minx P."/>
            <person name="Pepin K.H."/>
            <person name="Johnson M."/>
            <person name="Bhonagiri V."/>
            <person name="Nash W.E."/>
            <person name="Mardis E.R."/>
            <person name="Wilson R.K."/>
        </authorList>
    </citation>
    <scope>NUCLEOTIDE SEQUENCE [LARGE SCALE GENOMIC DNA]</scope>
    <source>
        <strain evidence="2 3">DSM 30120</strain>
    </source>
</reference>
<organism evidence="2 3">
    <name type="scientific">Providencia alcalifaciens DSM 30120</name>
    <dbReference type="NCBI Taxonomy" id="520999"/>
    <lineage>
        <taxon>Bacteria</taxon>
        <taxon>Pseudomonadati</taxon>
        <taxon>Pseudomonadota</taxon>
        <taxon>Gammaproteobacteria</taxon>
        <taxon>Enterobacterales</taxon>
        <taxon>Morganellaceae</taxon>
        <taxon>Providencia</taxon>
    </lineage>
</organism>
<dbReference type="InterPro" id="IPR055507">
    <property type="entry name" value="DUF7079"/>
</dbReference>
<dbReference type="GeneID" id="57293482"/>
<dbReference type="RefSeq" id="WP_006658973.1">
    <property type="nucleotide sequence ID" value="NZ_ABXW01000046.1"/>
</dbReference>
<dbReference type="AlphaFoldDB" id="B6XF97"/>
<name>B6XF97_9GAMM</name>
<comment type="caution">
    <text evidence="2">The sequence shown here is derived from an EMBL/GenBank/DDBJ whole genome shotgun (WGS) entry which is preliminary data.</text>
</comment>
<evidence type="ECO:0000259" key="1">
    <source>
        <dbReference type="Pfam" id="PF23296"/>
    </source>
</evidence>
<evidence type="ECO:0000313" key="2">
    <source>
        <dbReference type="EMBL" id="EEB46185.1"/>
    </source>
</evidence>
<accession>B6XF97</accession>
<reference evidence="2 3" key="1">
    <citation type="submission" date="2008-10" db="EMBL/GenBank/DDBJ databases">
        <title>Draft genome sequence of Providencia alcalifaciens (DSM 30120).</title>
        <authorList>
            <person name="Sudarsanam P."/>
            <person name="Ley R."/>
            <person name="Guruge J."/>
            <person name="Turnbaugh P.J."/>
            <person name="Mahowald M."/>
            <person name="Liep D."/>
            <person name="Gordon J."/>
        </authorList>
    </citation>
    <scope>NUCLEOTIDE SEQUENCE [LARGE SCALE GENOMIC DNA]</scope>
    <source>
        <strain evidence="2 3">DSM 30120</strain>
    </source>
</reference>
<sequence length="115" mass="13583">MGNTLNNEESLSIALSYIFVDKAIDYDYIASIAKNYDVTYVEHILFNYVAPVCYFNVISPVPPVCYFFNEEQLLLDIEKLKTRQKTILGRLKMFIFSCYLRREFKNEWNTLKSLL</sequence>
<gene>
    <name evidence="2" type="ORF">PROVALCAL_02029</name>
</gene>
<dbReference type="EMBL" id="ABXW01000046">
    <property type="protein sequence ID" value="EEB46185.1"/>
    <property type="molecule type" value="Genomic_DNA"/>
</dbReference>
<proteinExistence type="predicted"/>
<dbReference type="Proteomes" id="UP000003729">
    <property type="component" value="Unassembled WGS sequence"/>
</dbReference>
<dbReference type="Pfam" id="PF23296">
    <property type="entry name" value="DUF7079"/>
    <property type="match status" value="1"/>
</dbReference>
<protein>
    <recommendedName>
        <fullName evidence="1">DUF7079 domain-containing protein</fullName>
    </recommendedName>
</protein>
<evidence type="ECO:0000313" key="3">
    <source>
        <dbReference type="Proteomes" id="UP000003729"/>
    </source>
</evidence>